<dbReference type="SUPFAM" id="SSF55486">
    <property type="entry name" value="Metalloproteases ('zincins'), catalytic domain"/>
    <property type="match status" value="1"/>
</dbReference>
<evidence type="ECO:0000256" key="4">
    <source>
        <dbReference type="ARBA" id="ARBA00022801"/>
    </source>
</evidence>
<dbReference type="GO" id="GO:0005758">
    <property type="term" value="C:mitochondrial intermembrane space"/>
    <property type="evidence" value="ECO:0007669"/>
    <property type="project" value="TreeGrafter"/>
</dbReference>
<comment type="cofactor">
    <cofactor evidence="7">
        <name>Zn(2+)</name>
        <dbReference type="ChEBI" id="CHEBI:29105"/>
    </cofactor>
    <text evidence="7">Binds 1 zinc ion.</text>
</comment>
<dbReference type="InterPro" id="IPR045090">
    <property type="entry name" value="Pept_M3A_M3B"/>
</dbReference>
<evidence type="ECO:0000256" key="3">
    <source>
        <dbReference type="ARBA" id="ARBA00022723"/>
    </source>
</evidence>
<reference evidence="10" key="1">
    <citation type="journal article" date="2017" name="Genome Biol.">
        <title>Comparative genomics reveals high biological diversity and specific adaptations in the industrially and medically important fungal genus Aspergillus.</title>
        <authorList>
            <person name="de Vries R.P."/>
            <person name="Riley R."/>
            <person name="Wiebenga A."/>
            <person name="Aguilar-Osorio G."/>
            <person name="Amillis S."/>
            <person name="Uchima C.A."/>
            <person name="Anderluh G."/>
            <person name="Asadollahi M."/>
            <person name="Askin M."/>
            <person name="Barry K."/>
            <person name="Battaglia E."/>
            <person name="Bayram O."/>
            <person name="Benocci T."/>
            <person name="Braus-Stromeyer S.A."/>
            <person name="Caldana C."/>
            <person name="Canovas D."/>
            <person name="Cerqueira G.C."/>
            <person name="Chen F."/>
            <person name="Chen W."/>
            <person name="Choi C."/>
            <person name="Clum A."/>
            <person name="Dos Santos R.A."/>
            <person name="Damasio A.R."/>
            <person name="Diallinas G."/>
            <person name="Emri T."/>
            <person name="Fekete E."/>
            <person name="Flipphi M."/>
            <person name="Freyberg S."/>
            <person name="Gallo A."/>
            <person name="Gournas C."/>
            <person name="Habgood R."/>
            <person name="Hainaut M."/>
            <person name="Harispe M.L."/>
            <person name="Henrissat B."/>
            <person name="Hilden K.S."/>
            <person name="Hope R."/>
            <person name="Hossain A."/>
            <person name="Karabika E."/>
            <person name="Karaffa L."/>
            <person name="Karanyi Z."/>
            <person name="Krasevec N."/>
            <person name="Kuo A."/>
            <person name="Kusch H."/>
            <person name="LaButti K."/>
            <person name="Lagendijk E.L."/>
            <person name="Lapidus A."/>
            <person name="Levasseur A."/>
            <person name="Lindquist E."/>
            <person name="Lipzen A."/>
            <person name="Logrieco A.F."/>
            <person name="MacCabe A."/>
            <person name="Maekelae M.R."/>
            <person name="Malavazi I."/>
            <person name="Melin P."/>
            <person name="Meyer V."/>
            <person name="Mielnichuk N."/>
            <person name="Miskei M."/>
            <person name="Molnar A.P."/>
            <person name="Mule G."/>
            <person name="Ngan C.Y."/>
            <person name="Orejas M."/>
            <person name="Orosz E."/>
            <person name="Ouedraogo J.P."/>
            <person name="Overkamp K.M."/>
            <person name="Park H.-S."/>
            <person name="Perrone G."/>
            <person name="Piumi F."/>
            <person name="Punt P.J."/>
            <person name="Ram A.F."/>
            <person name="Ramon A."/>
            <person name="Rauscher S."/>
            <person name="Record E."/>
            <person name="Riano-Pachon D.M."/>
            <person name="Robert V."/>
            <person name="Roehrig J."/>
            <person name="Ruller R."/>
            <person name="Salamov A."/>
            <person name="Salih N.S."/>
            <person name="Samson R.A."/>
            <person name="Sandor E."/>
            <person name="Sanguinetti M."/>
            <person name="Schuetze T."/>
            <person name="Sepcic K."/>
            <person name="Shelest E."/>
            <person name="Sherlock G."/>
            <person name="Sophianopoulou V."/>
            <person name="Squina F.M."/>
            <person name="Sun H."/>
            <person name="Susca A."/>
            <person name="Todd R.B."/>
            <person name="Tsang A."/>
            <person name="Unkles S.E."/>
            <person name="van de Wiele N."/>
            <person name="van Rossen-Uffink D."/>
            <person name="Oliveira J.V."/>
            <person name="Vesth T.C."/>
            <person name="Visser J."/>
            <person name="Yu J.-H."/>
            <person name="Zhou M."/>
            <person name="Andersen M.R."/>
            <person name="Archer D.B."/>
            <person name="Baker S.E."/>
            <person name="Benoit I."/>
            <person name="Brakhage A.A."/>
            <person name="Braus G.H."/>
            <person name="Fischer R."/>
            <person name="Frisvad J.C."/>
            <person name="Goldman G.H."/>
            <person name="Houbraken J."/>
            <person name="Oakley B."/>
            <person name="Pocsi I."/>
            <person name="Scazzocchio C."/>
            <person name="Seiboth B."/>
            <person name="vanKuyk P.A."/>
            <person name="Wortman J."/>
            <person name="Dyer P.S."/>
            <person name="Grigoriev I.V."/>
        </authorList>
    </citation>
    <scope>NUCLEOTIDE SEQUENCE [LARGE SCALE GENOMIC DNA]</scope>
    <source>
        <strain evidence="10">ITEM 5010</strain>
    </source>
</reference>
<comment type="similarity">
    <text evidence="1 7">Belongs to the peptidase M3 family.</text>
</comment>
<evidence type="ECO:0000256" key="1">
    <source>
        <dbReference type="ARBA" id="ARBA00006040"/>
    </source>
</evidence>
<keyword evidence="10" id="KW-1185">Reference proteome</keyword>
<dbReference type="GO" id="GO:0006508">
    <property type="term" value="P:proteolysis"/>
    <property type="evidence" value="ECO:0007669"/>
    <property type="project" value="UniProtKB-KW"/>
</dbReference>
<evidence type="ECO:0000256" key="2">
    <source>
        <dbReference type="ARBA" id="ARBA00022670"/>
    </source>
</evidence>
<dbReference type="OrthoDB" id="534666at2759"/>
<keyword evidence="2 7" id="KW-0645">Protease</keyword>
<dbReference type="InterPro" id="IPR024077">
    <property type="entry name" value="Neurolysin/TOP_dom2"/>
</dbReference>
<dbReference type="GO" id="GO:0046872">
    <property type="term" value="F:metal ion binding"/>
    <property type="evidence" value="ECO:0007669"/>
    <property type="project" value="UniProtKB-UniRule"/>
</dbReference>
<keyword evidence="5 7" id="KW-0862">Zinc</keyword>
<keyword evidence="6 7" id="KW-0482">Metalloprotease</keyword>
<keyword evidence="4 7" id="KW-0378">Hydrolase</keyword>
<organism evidence="9 10">
    <name type="scientific">Aspergillus carbonarius (strain ITEM 5010)</name>
    <dbReference type="NCBI Taxonomy" id="602072"/>
    <lineage>
        <taxon>Eukaryota</taxon>
        <taxon>Fungi</taxon>
        <taxon>Dikarya</taxon>
        <taxon>Ascomycota</taxon>
        <taxon>Pezizomycotina</taxon>
        <taxon>Eurotiomycetes</taxon>
        <taxon>Eurotiomycetidae</taxon>
        <taxon>Eurotiales</taxon>
        <taxon>Aspergillaceae</taxon>
        <taxon>Aspergillus</taxon>
        <taxon>Aspergillus subgen. Circumdati</taxon>
    </lineage>
</organism>
<dbReference type="PANTHER" id="PTHR11804">
    <property type="entry name" value="PROTEASE M3 THIMET OLIGOPEPTIDASE-RELATED"/>
    <property type="match status" value="1"/>
</dbReference>
<accession>A0A1R3R8Z7</accession>
<dbReference type="VEuPathDB" id="FungiDB:ASPCADRAFT_10096"/>
<gene>
    <name evidence="9" type="ORF">ASPCADRAFT_10096</name>
</gene>
<dbReference type="InterPro" id="IPR001567">
    <property type="entry name" value="Pept_M3A_M3B_dom"/>
</dbReference>
<dbReference type="AlphaFoldDB" id="A0A1R3R8Z7"/>
<dbReference type="Proteomes" id="UP000188318">
    <property type="component" value="Unassembled WGS sequence"/>
</dbReference>
<dbReference type="Pfam" id="PF01432">
    <property type="entry name" value="Peptidase_M3"/>
    <property type="match status" value="1"/>
</dbReference>
<evidence type="ECO:0000256" key="6">
    <source>
        <dbReference type="ARBA" id="ARBA00023049"/>
    </source>
</evidence>
<evidence type="ECO:0000313" key="9">
    <source>
        <dbReference type="EMBL" id="OOF90958.1"/>
    </source>
</evidence>
<dbReference type="GO" id="GO:0006518">
    <property type="term" value="P:peptide metabolic process"/>
    <property type="evidence" value="ECO:0007669"/>
    <property type="project" value="TreeGrafter"/>
</dbReference>
<evidence type="ECO:0000313" key="10">
    <source>
        <dbReference type="Proteomes" id="UP000188318"/>
    </source>
</evidence>
<evidence type="ECO:0000259" key="8">
    <source>
        <dbReference type="Pfam" id="PF01432"/>
    </source>
</evidence>
<proteinExistence type="inferred from homology"/>
<evidence type="ECO:0000256" key="5">
    <source>
        <dbReference type="ARBA" id="ARBA00022833"/>
    </source>
</evidence>
<dbReference type="PANTHER" id="PTHR11804:SF84">
    <property type="entry name" value="SACCHAROLYSIN"/>
    <property type="match status" value="1"/>
</dbReference>
<dbReference type="Gene3D" id="1.10.1370.10">
    <property type="entry name" value="Neurolysin, domain 3"/>
    <property type="match status" value="1"/>
</dbReference>
<sequence length="326" mass="36863">MIYMLQYGCPDIATQDAFTQARQIPLVAEADRAFNEDSYHLVQAVHERKQELDADSALFLKEELLVYKQTGWGVLSAAQREKYPQGKREISKLESAFNRNLAQENGGIWFEESDLEGVPADELAKWKMMANTQAPSQENHVFVPFANGGMLTVGTLATSSTTHKKMYLENSWKLAVNGPIFEEIIARRTSQAQLLGYPSYAAHVLERRIAKTPQWVGSFLAQIQDDLVAQGKAEVEVLQQHRLQDLQSQGEDVEKELHIDHAQIAEFFPLESNAAAMLEIFASVLGLRFDAITARPDQLWHESVQVFAVWDDRSSEFIGYIYLDLL</sequence>
<keyword evidence="3 7" id="KW-0479">Metal-binding</keyword>
<dbReference type="GO" id="GO:0004222">
    <property type="term" value="F:metalloendopeptidase activity"/>
    <property type="evidence" value="ECO:0007669"/>
    <property type="project" value="InterPro"/>
</dbReference>
<feature type="domain" description="Peptidase M3A/M3B catalytic" evidence="8">
    <location>
        <begin position="169"/>
        <end position="325"/>
    </location>
</feature>
<dbReference type="EMBL" id="KV907513">
    <property type="protein sequence ID" value="OOF90958.1"/>
    <property type="molecule type" value="Genomic_DNA"/>
</dbReference>
<name>A0A1R3R8Z7_ASPC5</name>
<evidence type="ECO:0000256" key="7">
    <source>
        <dbReference type="RuleBase" id="RU003435"/>
    </source>
</evidence>
<protein>
    <recommendedName>
        <fullName evidence="8">Peptidase M3A/M3B catalytic domain-containing protein</fullName>
    </recommendedName>
</protein>